<reference evidence="2" key="2">
    <citation type="submission" date="2021-04" db="EMBL/GenBank/DDBJ databases">
        <authorList>
            <person name="Gilroy R."/>
        </authorList>
    </citation>
    <scope>NUCLEOTIDE SEQUENCE</scope>
    <source>
        <strain evidence="2">ChiSjej3B21-8574</strain>
    </source>
</reference>
<protein>
    <submittedName>
        <fullName evidence="2">Uncharacterized protein</fullName>
    </submittedName>
</protein>
<proteinExistence type="predicted"/>
<feature type="compositionally biased region" description="Basic and acidic residues" evidence="1">
    <location>
        <begin position="147"/>
        <end position="172"/>
    </location>
</feature>
<dbReference type="Pfam" id="PF18960">
    <property type="entry name" value="DUF5702"/>
    <property type="match status" value="1"/>
</dbReference>
<organism evidence="2 3">
    <name type="scientific">Candidatus Anaerostipes avistercoris</name>
    <dbReference type="NCBI Taxonomy" id="2838462"/>
    <lineage>
        <taxon>Bacteria</taxon>
        <taxon>Bacillati</taxon>
        <taxon>Bacillota</taxon>
        <taxon>Clostridia</taxon>
        <taxon>Lachnospirales</taxon>
        <taxon>Lachnospiraceae</taxon>
        <taxon>Anaerostipes</taxon>
    </lineage>
</organism>
<dbReference type="AlphaFoldDB" id="A0A9D2T949"/>
<reference evidence="2" key="1">
    <citation type="journal article" date="2021" name="PeerJ">
        <title>Extensive microbial diversity within the chicken gut microbiome revealed by metagenomics and culture.</title>
        <authorList>
            <person name="Gilroy R."/>
            <person name="Ravi A."/>
            <person name="Getino M."/>
            <person name="Pursley I."/>
            <person name="Horton D.L."/>
            <person name="Alikhan N.F."/>
            <person name="Baker D."/>
            <person name="Gharbi K."/>
            <person name="Hall N."/>
            <person name="Watson M."/>
            <person name="Adriaenssens E.M."/>
            <person name="Foster-Nyarko E."/>
            <person name="Jarju S."/>
            <person name="Secka A."/>
            <person name="Antonio M."/>
            <person name="Oren A."/>
            <person name="Chaudhuri R.R."/>
            <person name="La Ragione R."/>
            <person name="Hildebrand F."/>
            <person name="Pallen M.J."/>
        </authorList>
    </citation>
    <scope>NUCLEOTIDE SEQUENCE</scope>
    <source>
        <strain evidence="2">ChiSjej3B21-8574</strain>
    </source>
</reference>
<dbReference type="InterPro" id="IPR043756">
    <property type="entry name" value="DUF5702"/>
</dbReference>
<evidence type="ECO:0000256" key="1">
    <source>
        <dbReference type="SAM" id="MobiDB-lite"/>
    </source>
</evidence>
<comment type="caution">
    <text evidence="2">The sequence shown here is derived from an EMBL/GenBank/DDBJ whole genome shotgun (WGS) entry which is preliminary data.</text>
</comment>
<name>A0A9D2T949_9FIRM</name>
<evidence type="ECO:0000313" key="2">
    <source>
        <dbReference type="EMBL" id="HJC51658.1"/>
    </source>
</evidence>
<sequence length="484" mass="55065">MMRDQRGSISVFLAVVFLAFLLLISMCTEGIYLYVGRGKAMSACMAGLSHVRGNYQKDLEARYHIFAMDPRYVSKAEKDFMEKVKVSLEGSQDSFRYVTGSASLSQKIYLTDQGGEVLKYQIRELMKYEMPADLLSSWKDRWDQTKETGEGIGDIRRQMEQDEKEAEEKEQKEDEENETVQVQGEEDPRKGFMELLREGSVRLVMGERKVSSGKVPVRYGKKDTSKEQTWDFMKKDKMEKQLKETEKMVSGTGLTEELPAILYSTKYFRNLTSKEKKEGIQYETEYLIAGRDSEKENLGSVFWKMIGLRFLTNAACVYQDPAKREEAALIAASVLGITGIPPLVAAAKHLLLLALAYGESVIDVRNLVEGEKVPLVKTTSGWQLPFSGLAGLSCRRKPAEKGLSYEDYLGLLLIMQGDKQQKYFRMMDLIEDNIRRKDSGFRMNQCLASCQITADIKIKRLGFGGMVLPFGAYSDWKFQRTVSY</sequence>
<feature type="region of interest" description="Disordered" evidence="1">
    <location>
        <begin position="147"/>
        <end position="190"/>
    </location>
</feature>
<accession>A0A9D2T949</accession>
<gene>
    <name evidence="2" type="ORF">H9754_13980</name>
</gene>
<evidence type="ECO:0000313" key="3">
    <source>
        <dbReference type="Proteomes" id="UP000823904"/>
    </source>
</evidence>
<dbReference type="Proteomes" id="UP000823904">
    <property type="component" value="Unassembled WGS sequence"/>
</dbReference>
<dbReference type="EMBL" id="DWWD01000049">
    <property type="protein sequence ID" value="HJC51658.1"/>
    <property type="molecule type" value="Genomic_DNA"/>
</dbReference>